<gene>
    <name evidence="5" type="ORF">Ga0080559_TMP5259</name>
</gene>
<dbReference type="SUPFAM" id="SSF53448">
    <property type="entry name" value="Nucleotide-diphospho-sugar transferases"/>
    <property type="match status" value="1"/>
</dbReference>
<dbReference type="CDD" id="cd00761">
    <property type="entry name" value="Glyco_tranf_GTA_type"/>
    <property type="match status" value="1"/>
</dbReference>
<evidence type="ECO:0000256" key="1">
    <source>
        <dbReference type="ARBA" id="ARBA00006739"/>
    </source>
</evidence>
<dbReference type="Gene3D" id="3.90.550.10">
    <property type="entry name" value="Spore Coat Polysaccharide Biosynthesis Protein SpsA, Chain A"/>
    <property type="match status" value="1"/>
</dbReference>
<dbReference type="InterPro" id="IPR050834">
    <property type="entry name" value="Glycosyltransf_2"/>
</dbReference>
<evidence type="ECO:0000313" key="6">
    <source>
        <dbReference type="Proteomes" id="UP000186559"/>
    </source>
</evidence>
<keyword evidence="6" id="KW-1185">Reference proteome</keyword>
<keyword evidence="2" id="KW-0328">Glycosyltransferase</keyword>
<dbReference type="EMBL" id="CP014802">
    <property type="protein sequence ID" value="APX26359.1"/>
    <property type="molecule type" value="Genomic_DNA"/>
</dbReference>
<dbReference type="GO" id="GO:0016757">
    <property type="term" value="F:glycosyltransferase activity"/>
    <property type="evidence" value="ECO:0007669"/>
    <property type="project" value="UniProtKB-KW"/>
</dbReference>
<evidence type="ECO:0000313" key="5">
    <source>
        <dbReference type="EMBL" id="APX26359.1"/>
    </source>
</evidence>
<evidence type="ECO:0000256" key="3">
    <source>
        <dbReference type="ARBA" id="ARBA00022679"/>
    </source>
</evidence>
<evidence type="ECO:0000259" key="4">
    <source>
        <dbReference type="Pfam" id="PF00535"/>
    </source>
</evidence>
<dbReference type="RefSeq" id="WP_076625991.1">
    <property type="nucleotide sequence ID" value="NZ_BMEW01000010.1"/>
</dbReference>
<dbReference type="PANTHER" id="PTHR43685:SF5">
    <property type="entry name" value="GLYCOSYLTRANSFERASE EPSE-RELATED"/>
    <property type="match status" value="1"/>
</dbReference>
<reference evidence="5 6" key="1">
    <citation type="submission" date="2016-03" db="EMBL/GenBank/DDBJ databases">
        <title>Deep-sea bacteria in the southern Pacific.</title>
        <authorList>
            <person name="Tang K."/>
        </authorList>
    </citation>
    <scope>NUCLEOTIDE SEQUENCE [LARGE SCALE GENOMIC DNA]</scope>
    <source>
        <strain evidence="5 6">JLT2016</strain>
        <plasmid evidence="6">Plasmid ptpro6</plasmid>
    </source>
</reference>
<dbReference type="AlphaFoldDB" id="A0A1U7DDZ3"/>
<dbReference type="Proteomes" id="UP000186559">
    <property type="component" value="Plasmid pTPRO6"/>
</dbReference>
<dbReference type="InterPro" id="IPR029044">
    <property type="entry name" value="Nucleotide-diphossugar_trans"/>
</dbReference>
<organism evidence="5 6">
    <name type="scientific">Salipiger profundus</name>
    <dbReference type="NCBI Taxonomy" id="1229727"/>
    <lineage>
        <taxon>Bacteria</taxon>
        <taxon>Pseudomonadati</taxon>
        <taxon>Pseudomonadota</taxon>
        <taxon>Alphaproteobacteria</taxon>
        <taxon>Rhodobacterales</taxon>
        <taxon>Roseobacteraceae</taxon>
        <taxon>Salipiger</taxon>
    </lineage>
</organism>
<sequence>MPQTPAEEQIALLRRADVVNTAWYLTRYPDVQLAGMDPVAHYVRYGAEMGRDPGPNFRTDWYLEHNPEAAESDLNPLLHYVLYGQPQGLQAAPPDAAAGRRRALRRIEILTGRLTTLGVTVPPLNELAWLARTAPDPVVRATAGAEVALWHLREGGEPALRSAQASIARAQAEPGLPDALAGRLTLMEMLALHALSGLEPGARDRARAILERAQAGNRLSADLLLAWANLQDDPGERLFWVNQALAEAGIPPLALREGEGALYDRLTSAVPLPPVEEGPKVSVLLAAHDAARTLPTALRALAEQTWRNLEILVIDDASRDDTAAIAEAAAEADPRIRVLRLEANVGAYRARNAGLEAATGDYVTVHDADDWTHPERIERQVRLLEARPELVGCLSQMVRGGEDLRITRLRANGRLALYNMASFLFRRAPVRERLGCWDTVRFGADSELVRRCRKVFGAAAVAEMETGPLTIQRDGGDAITENPVTGIQGFYYGARFEYFDAQGHHHRSGGALRYTGDPDARPFAVPALMTDPDRLEAGIFDAIYVGDFRLETPELQAMLAEIAARRARGERVGIVPYYDVELDTGRLELCDSLRAQVDGETLVVLVYGNSAACRELIGPDITDRQLRQRYTPEVTLLG</sequence>
<keyword evidence="3 5" id="KW-0808">Transferase</keyword>
<geneLocation type="plasmid" evidence="6">
    <name>ptpro6</name>
</geneLocation>
<dbReference type="KEGG" id="tpro:Ga0080559_TMP5259"/>
<keyword evidence="5" id="KW-0614">Plasmid</keyword>
<evidence type="ECO:0000256" key="2">
    <source>
        <dbReference type="ARBA" id="ARBA00022676"/>
    </source>
</evidence>
<dbReference type="Pfam" id="PF00535">
    <property type="entry name" value="Glycos_transf_2"/>
    <property type="match status" value="1"/>
</dbReference>
<feature type="domain" description="Glycosyltransferase 2-like" evidence="4">
    <location>
        <begin position="282"/>
        <end position="420"/>
    </location>
</feature>
<comment type="similarity">
    <text evidence="1">Belongs to the glycosyltransferase 2 family.</text>
</comment>
<accession>A0A1U7DDZ3</accession>
<proteinExistence type="inferred from homology"/>
<protein>
    <submittedName>
        <fullName evidence="5">Glycosyl transferase family 2</fullName>
    </submittedName>
</protein>
<dbReference type="PANTHER" id="PTHR43685">
    <property type="entry name" value="GLYCOSYLTRANSFERASE"/>
    <property type="match status" value="1"/>
</dbReference>
<dbReference type="InterPro" id="IPR001173">
    <property type="entry name" value="Glyco_trans_2-like"/>
</dbReference>
<name>A0A1U7DDZ3_9RHOB</name>